<keyword evidence="6 13" id="KW-0479">Metal-binding</keyword>
<evidence type="ECO:0000256" key="2">
    <source>
        <dbReference type="ARBA" id="ARBA00005594"/>
    </source>
</evidence>
<dbReference type="EMBL" id="CP009761">
    <property type="protein sequence ID" value="AIZ36851.1"/>
    <property type="molecule type" value="Genomic_DNA"/>
</dbReference>
<dbReference type="SMART" id="SM00840">
    <property type="entry name" value="DALR_2"/>
    <property type="match status" value="1"/>
</dbReference>
<dbReference type="EC" id="6.1.1.16" evidence="13"/>
<evidence type="ECO:0000256" key="4">
    <source>
        <dbReference type="ARBA" id="ARBA00022490"/>
    </source>
</evidence>
<feature type="binding site" evidence="13">
    <location>
        <position position="27"/>
    </location>
    <ligand>
        <name>Zn(2+)</name>
        <dbReference type="ChEBI" id="CHEBI:29105"/>
    </ligand>
</feature>
<dbReference type="Pfam" id="PF23493">
    <property type="entry name" value="CysS_C"/>
    <property type="match status" value="1"/>
</dbReference>
<dbReference type="Pfam" id="PF01406">
    <property type="entry name" value="tRNA-synt_1e"/>
    <property type="match status" value="1"/>
</dbReference>
<dbReference type="GO" id="GO:0005524">
    <property type="term" value="F:ATP binding"/>
    <property type="evidence" value="ECO:0007669"/>
    <property type="project" value="UniProtKB-UniRule"/>
</dbReference>
<dbReference type="InterPro" id="IPR032678">
    <property type="entry name" value="tRNA-synt_1_cat_dom"/>
</dbReference>
<keyword evidence="17" id="KW-1185">Reference proteome</keyword>
<keyword evidence="8 13" id="KW-0862">Zinc</keyword>
<evidence type="ECO:0000256" key="7">
    <source>
        <dbReference type="ARBA" id="ARBA00022741"/>
    </source>
</evidence>
<comment type="similarity">
    <text evidence="2 13">Belongs to the class-I aminoacyl-tRNA synthetase family.</text>
</comment>
<dbReference type="PROSITE" id="PS50151">
    <property type="entry name" value="UVR"/>
    <property type="match status" value="1"/>
</dbReference>
<dbReference type="GO" id="GO:0008270">
    <property type="term" value="F:zinc ion binding"/>
    <property type="evidence" value="ECO:0007669"/>
    <property type="project" value="UniProtKB-UniRule"/>
</dbReference>
<dbReference type="Pfam" id="PF09190">
    <property type="entry name" value="DALR_2"/>
    <property type="match status" value="1"/>
</dbReference>
<keyword evidence="4 13" id="KW-0963">Cytoplasm</keyword>
<keyword evidence="9 13" id="KW-0067">ATP-binding</keyword>
<dbReference type="PANTHER" id="PTHR10890">
    <property type="entry name" value="CYSTEINYL-TRNA SYNTHETASE"/>
    <property type="match status" value="1"/>
</dbReference>
<feature type="binding site" evidence="13">
    <location>
        <position position="209"/>
    </location>
    <ligand>
        <name>Zn(2+)</name>
        <dbReference type="ChEBI" id="CHEBI:29105"/>
    </ligand>
</feature>
<dbReference type="OrthoDB" id="9815130at2"/>
<dbReference type="Gene3D" id="3.40.50.620">
    <property type="entry name" value="HUPs"/>
    <property type="match status" value="1"/>
</dbReference>
<dbReference type="HAMAP" id="MF_00041">
    <property type="entry name" value="Cys_tRNA_synth"/>
    <property type="match status" value="1"/>
</dbReference>
<dbReference type="FunFam" id="3.40.50.620:FF:000009">
    <property type="entry name" value="Cysteine--tRNA ligase"/>
    <property type="match status" value="1"/>
</dbReference>
<dbReference type="InterPro" id="IPR015273">
    <property type="entry name" value="Cys-tRNA-synt_Ia_DALR"/>
</dbReference>
<feature type="short sequence motif" description="'HIGH' region" evidence="13">
    <location>
        <begin position="29"/>
        <end position="39"/>
    </location>
</feature>
<dbReference type="STRING" id="33033.NW74_05625"/>
<dbReference type="AlphaFoldDB" id="A0A0B4S2J4"/>
<organism evidence="16 17">
    <name type="scientific">Parvimonas micra</name>
    <dbReference type="NCBI Taxonomy" id="33033"/>
    <lineage>
        <taxon>Bacteria</taxon>
        <taxon>Bacillati</taxon>
        <taxon>Bacillota</taxon>
        <taxon>Tissierellia</taxon>
        <taxon>Tissierellales</taxon>
        <taxon>Peptoniphilaceae</taxon>
        <taxon>Parvimonas</taxon>
    </lineage>
</organism>
<comment type="subcellular location">
    <subcellularLocation>
        <location evidence="1 13">Cytoplasm</location>
    </subcellularLocation>
</comment>
<feature type="domain" description="UVR" evidence="15">
    <location>
        <begin position="413"/>
        <end position="448"/>
    </location>
</feature>
<evidence type="ECO:0000313" key="17">
    <source>
        <dbReference type="Proteomes" id="UP000031386"/>
    </source>
</evidence>
<evidence type="ECO:0000256" key="13">
    <source>
        <dbReference type="HAMAP-Rule" id="MF_00041"/>
    </source>
</evidence>
<keyword evidence="11 13" id="KW-0030">Aminoacyl-tRNA synthetase</keyword>
<evidence type="ECO:0000256" key="9">
    <source>
        <dbReference type="ARBA" id="ARBA00022840"/>
    </source>
</evidence>
<feature type="binding site" evidence="13">
    <location>
        <position position="269"/>
    </location>
    <ligand>
        <name>ATP</name>
        <dbReference type="ChEBI" id="CHEBI:30616"/>
    </ligand>
</feature>
<evidence type="ECO:0000256" key="3">
    <source>
        <dbReference type="ARBA" id="ARBA00011245"/>
    </source>
</evidence>
<name>A0A0B4S2J4_9FIRM</name>
<dbReference type="InterPro" id="IPR009080">
    <property type="entry name" value="tRNAsynth_Ia_anticodon-bd"/>
</dbReference>
<comment type="cofactor">
    <cofactor evidence="13">
        <name>Zn(2+)</name>
        <dbReference type="ChEBI" id="CHEBI:29105"/>
    </cofactor>
    <text evidence="13">Binds 1 zinc ion per subunit.</text>
</comment>
<evidence type="ECO:0000256" key="8">
    <source>
        <dbReference type="ARBA" id="ARBA00022833"/>
    </source>
</evidence>
<comment type="catalytic activity">
    <reaction evidence="12 13">
        <text>tRNA(Cys) + L-cysteine + ATP = L-cysteinyl-tRNA(Cys) + AMP + diphosphate</text>
        <dbReference type="Rhea" id="RHEA:17773"/>
        <dbReference type="Rhea" id="RHEA-COMP:9661"/>
        <dbReference type="Rhea" id="RHEA-COMP:9679"/>
        <dbReference type="ChEBI" id="CHEBI:30616"/>
        <dbReference type="ChEBI" id="CHEBI:33019"/>
        <dbReference type="ChEBI" id="CHEBI:35235"/>
        <dbReference type="ChEBI" id="CHEBI:78442"/>
        <dbReference type="ChEBI" id="CHEBI:78517"/>
        <dbReference type="ChEBI" id="CHEBI:456215"/>
        <dbReference type="EC" id="6.1.1.16"/>
    </reaction>
</comment>
<dbReference type="PRINTS" id="PR00983">
    <property type="entry name" value="TRNASYNTHCYS"/>
</dbReference>
<evidence type="ECO:0000256" key="12">
    <source>
        <dbReference type="ARBA" id="ARBA00047398"/>
    </source>
</evidence>
<dbReference type="InterPro" id="IPR001943">
    <property type="entry name" value="UVR_dom"/>
</dbReference>
<keyword evidence="7 13" id="KW-0547">Nucleotide-binding</keyword>
<dbReference type="SUPFAM" id="SSF47323">
    <property type="entry name" value="Anticodon-binding domain of a subclass of class I aminoacyl-tRNA synthetases"/>
    <property type="match status" value="1"/>
</dbReference>
<comment type="subunit">
    <text evidence="3 13">Monomer.</text>
</comment>
<keyword evidence="5 13" id="KW-0436">Ligase</keyword>
<dbReference type="GO" id="GO:0005829">
    <property type="term" value="C:cytosol"/>
    <property type="evidence" value="ECO:0007669"/>
    <property type="project" value="TreeGrafter"/>
</dbReference>
<sequence length="461" mass="53940">MKIYNTLTRKKEDFKPIQAGKALIYVCGPTVYNYIHIGNSRPMIVYDTLRRYLIYIGYDVKFVSNFTDIDDKIINRAKEENVPFTDITKKYIDAYLEDSYGLNLFESHTIHPKATECINEMIEFVKVLEEKDIAYNVDGNVYFDITKAKDYGKLSKKNIDDLRAGARIDISDEKKNPLDFALWKKRKDETEPAWESPWGMGRPGWHLECSVMAKKYLGDTIDIHAGGEDLQFPHHENEIAQSECCNGKVFANYWMHNGMINIDNVKMSKSKGNFFTIKDIQKEYDLEVIRLWILSTHYRNPLNFSREVMEQTKNGLERMYNGKEHLERLLEICEEKEDEDISKLVELKKEFLDCMDDDLNTADAISKVYELIRYANTFDENTDLKVVKGAVKLLSDLTSVLGLLYKEEDDNLDEKVEKLIKEREEARKNKDFKRADEIRDALKEMNIELKDTRNGVIWKRV</sequence>
<reference evidence="16 17" key="1">
    <citation type="submission" date="2014-10" db="EMBL/GenBank/DDBJ databases">
        <title>Complete genome sequence of Parvimonas micra KCOM 1535 (= ChDC B708).</title>
        <authorList>
            <person name="Kook J.-K."/>
            <person name="Park S.-N."/>
            <person name="Lim Y.K."/>
            <person name="Roh H."/>
        </authorList>
    </citation>
    <scope>NUCLEOTIDE SEQUENCE [LARGE SCALE GENOMIC DNA]</scope>
    <source>
        <strain evidence="17">KCOM 1535 / ChDC B708</strain>
    </source>
</reference>
<keyword evidence="10 13" id="KW-0648">Protein biosynthesis</keyword>
<dbReference type="InterPro" id="IPR056411">
    <property type="entry name" value="CysS_C"/>
</dbReference>
<dbReference type="Gene3D" id="1.20.120.1910">
    <property type="entry name" value="Cysteine-tRNA ligase, C-terminal anti-codon recognition domain"/>
    <property type="match status" value="1"/>
</dbReference>
<evidence type="ECO:0000313" key="16">
    <source>
        <dbReference type="EMBL" id="AIZ36851.1"/>
    </source>
</evidence>
<proteinExistence type="inferred from homology"/>
<dbReference type="NCBIfam" id="TIGR00435">
    <property type="entry name" value="cysS"/>
    <property type="match status" value="1"/>
</dbReference>
<feature type="coiled-coil region" evidence="14">
    <location>
        <begin position="405"/>
        <end position="455"/>
    </location>
</feature>
<feature type="binding site" evidence="13">
    <location>
        <position position="234"/>
    </location>
    <ligand>
        <name>Zn(2+)</name>
        <dbReference type="ChEBI" id="CHEBI:29105"/>
    </ligand>
</feature>
<evidence type="ECO:0000256" key="1">
    <source>
        <dbReference type="ARBA" id="ARBA00004496"/>
    </source>
</evidence>
<dbReference type="SUPFAM" id="SSF52374">
    <property type="entry name" value="Nucleotidylyl transferase"/>
    <property type="match status" value="1"/>
</dbReference>
<dbReference type="InterPro" id="IPR015803">
    <property type="entry name" value="Cys-tRNA-ligase"/>
</dbReference>
<dbReference type="GO" id="GO:0006423">
    <property type="term" value="P:cysteinyl-tRNA aminoacylation"/>
    <property type="evidence" value="ECO:0007669"/>
    <property type="project" value="UniProtKB-UniRule"/>
</dbReference>
<dbReference type="GO" id="GO:0004817">
    <property type="term" value="F:cysteine-tRNA ligase activity"/>
    <property type="evidence" value="ECO:0007669"/>
    <property type="project" value="UniProtKB-UniRule"/>
</dbReference>
<evidence type="ECO:0000259" key="15">
    <source>
        <dbReference type="PROSITE" id="PS50151"/>
    </source>
</evidence>
<evidence type="ECO:0000256" key="11">
    <source>
        <dbReference type="ARBA" id="ARBA00023146"/>
    </source>
</evidence>
<evidence type="ECO:0000256" key="6">
    <source>
        <dbReference type="ARBA" id="ARBA00022723"/>
    </source>
</evidence>
<feature type="short sequence motif" description="'KMSKS' region" evidence="13">
    <location>
        <begin position="266"/>
        <end position="270"/>
    </location>
</feature>
<dbReference type="InterPro" id="IPR024909">
    <property type="entry name" value="Cys-tRNA/MSH_ligase"/>
</dbReference>
<accession>A0A0B4S2J4</accession>
<gene>
    <name evidence="13" type="primary">cysS</name>
    <name evidence="16" type="ORF">NW74_05625</name>
</gene>
<protein>
    <recommendedName>
        <fullName evidence="13">Cysteine--tRNA ligase</fullName>
        <ecNumber evidence="13">6.1.1.16</ecNumber>
    </recommendedName>
    <alternativeName>
        <fullName evidence="13">Cysteinyl-tRNA synthetase</fullName>
        <shortName evidence="13">CysRS</shortName>
    </alternativeName>
</protein>
<feature type="binding site" evidence="13">
    <location>
        <position position="238"/>
    </location>
    <ligand>
        <name>Zn(2+)</name>
        <dbReference type="ChEBI" id="CHEBI:29105"/>
    </ligand>
</feature>
<dbReference type="RefSeq" id="WP_041954338.1">
    <property type="nucleotide sequence ID" value="NZ_CP009761.1"/>
</dbReference>
<dbReference type="CDD" id="cd00672">
    <property type="entry name" value="CysRS_core"/>
    <property type="match status" value="1"/>
</dbReference>
<dbReference type="KEGG" id="pmic:NW74_05625"/>
<dbReference type="InterPro" id="IPR014729">
    <property type="entry name" value="Rossmann-like_a/b/a_fold"/>
</dbReference>
<keyword evidence="14" id="KW-0175">Coiled coil</keyword>
<dbReference type="Proteomes" id="UP000031386">
    <property type="component" value="Chromosome"/>
</dbReference>
<evidence type="ECO:0000256" key="10">
    <source>
        <dbReference type="ARBA" id="ARBA00022917"/>
    </source>
</evidence>
<evidence type="ECO:0000256" key="14">
    <source>
        <dbReference type="SAM" id="Coils"/>
    </source>
</evidence>
<evidence type="ECO:0000256" key="5">
    <source>
        <dbReference type="ARBA" id="ARBA00022598"/>
    </source>
</evidence>
<dbReference type="PANTHER" id="PTHR10890:SF3">
    <property type="entry name" value="CYSTEINE--TRNA LIGASE, CYTOPLASMIC"/>
    <property type="match status" value="1"/>
</dbReference>